<dbReference type="Proteomes" id="UP001239445">
    <property type="component" value="Unassembled WGS sequence"/>
</dbReference>
<evidence type="ECO:0000313" key="1">
    <source>
        <dbReference type="EMBL" id="KAK1750173.1"/>
    </source>
</evidence>
<evidence type="ECO:0000313" key="2">
    <source>
        <dbReference type="Proteomes" id="UP001239445"/>
    </source>
</evidence>
<name>A0AAJ0B1X3_9PEZI</name>
<dbReference type="EMBL" id="MU839849">
    <property type="protein sequence ID" value="KAK1750173.1"/>
    <property type="molecule type" value="Genomic_DNA"/>
</dbReference>
<proteinExistence type="predicted"/>
<keyword evidence="2" id="KW-1185">Reference proteome</keyword>
<dbReference type="AlphaFoldDB" id="A0AAJ0B1X3"/>
<organism evidence="1 2">
    <name type="scientific">Echria macrotheca</name>
    <dbReference type="NCBI Taxonomy" id="438768"/>
    <lineage>
        <taxon>Eukaryota</taxon>
        <taxon>Fungi</taxon>
        <taxon>Dikarya</taxon>
        <taxon>Ascomycota</taxon>
        <taxon>Pezizomycotina</taxon>
        <taxon>Sordariomycetes</taxon>
        <taxon>Sordariomycetidae</taxon>
        <taxon>Sordariales</taxon>
        <taxon>Schizotheciaceae</taxon>
        <taxon>Echria</taxon>
    </lineage>
</organism>
<comment type="caution">
    <text evidence="1">The sequence shown here is derived from an EMBL/GenBank/DDBJ whole genome shotgun (WGS) entry which is preliminary data.</text>
</comment>
<gene>
    <name evidence="1" type="ORF">QBC47DRAFT_455515</name>
</gene>
<accession>A0AAJ0B1X3</accession>
<sequence>MATNLFWREFTRDGTPDVDHLADAEFLSTNFVDFFGKWLQDGQNSTTDTMDALIKVFFENPSQFATQIFMVADGSFITKANRPAGDWFNPHVRFLAIVTLPNKGAFSTSTKEWTLCIVASSRLTDPQAFLQVASWNGKAFRFYQPFWNFFGVSTDAFGKNAYLGPFNGHVNGSCIMKELHAPWIHWFNPSSSDDFLACLSEKNKQDFLAAPYITQPGQGLLSALTTGPDVLEPMIENGVSNWFSQRVKADFFDASSNLLPSPAHIPRWVAHLFLATTINIFAATMDSNGTTFRIPADHFYDNELLQTAGLGQLLDKAPDLDVSINTDEYQTAVEKLRLSMLQEVDVFTGEPKPLNYLELPLTALGGDKRDGQGQKMIGFRVVVENSEGQAPFNILQSSFEDAQGVSKMQMLKKLGPNQWLGLFSQNTFNAIMMVDFWNPIYSWRRGVLMQHVPQQTTWTGSAYDLETRFIQNVSESSYVKAGIKDSPEYQFIELLKLDLGTHQNNVNNYFGTIMTYLKAPDTRAQAIIDYLSLAESRRRIYRPLPLDEFGSSMPYALGIPFDSSLLEMRPDGRIQPMPARGVDFLRKWTSSLASADPEVIPAGTAKSSGPVAISALPRPSLLALPCQGGLASTSTESVLAVRGCPYAKKRGRR</sequence>
<protein>
    <submittedName>
        <fullName evidence="1">Uncharacterized protein</fullName>
    </submittedName>
</protein>
<reference evidence="1" key="1">
    <citation type="submission" date="2023-06" db="EMBL/GenBank/DDBJ databases">
        <title>Genome-scale phylogeny and comparative genomics of the fungal order Sordariales.</title>
        <authorList>
            <consortium name="Lawrence Berkeley National Laboratory"/>
            <person name="Hensen N."/>
            <person name="Bonometti L."/>
            <person name="Westerberg I."/>
            <person name="Brannstrom I.O."/>
            <person name="Guillou S."/>
            <person name="Cros-Aarteil S."/>
            <person name="Calhoun S."/>
            <person name="Haridas S."/>
            <person name="Kuo A."/>
            <person name="Mondo S."/>
            <person name="Pangilinan J."/>
            <person name="Riley R."/>
            <person name="Labutti K."/>
            <person name="Andreopoulos B."/>
            <person name="Lipzen A."/>
            <person name="Chen C."/>
            <person name="Yanf M."/>
            <person name="Daum C."/>
            <person name="Ng V."/>
            <person name="Clum A."/>
            <person name="Steindorff A."/>
            <person name="Ohm R."/>
            <person name="Martin F."/>
            <person name="Silar P."/>
            <person name="Natvig D."/>
            <person name="Lalanne C."/>
            <person name="Gautier V."/>
            <person name="Ament-Velasquez S.L."/>
            <person name="Kruys A."/>
            <person name="Hutchinson M.I."/>
            <person name="Powell A.J."/>
            <person name="Barry K."/>
            <person name="Miller A.N."/>
            <person name="Grigoriev I.V."/>
            <person name="Debuchy R."/>
            <person name="Gladieux P."/>
            <person name="Thoren M.H."/>
            <person name="Johannesson H."/>
        </authorList>
    </citation>
    <scope>NUCLEOTIDE SEQUENCE</scope>
    <source>
        <strain evidence="1">PSN4</strain>
    </source>
</reference>